<evidence type="ECO:0000313" key="1">
    <source>
        <dbReference type="EMBL" id="BCZ17889.1"/>
    </source>
</evidence>
<sequence length="77" mass="9240">MEYLATQAHLAKEYGFEEEEQKRLNQYERDYSTYRRFTRELGPKHWHFYCGSGSVFDLKVFLEHGVNAWRLTMGTVS</sequence>
<evidence type="ECO:0000313" key="2">
    <source>
        <dbReference type="Proteomes" id="UP000826775"/>
    </source>
</evidence>
<dbReference type="RefSeq" id="WP_221279170.1">
    <property type="nucleotide sequence ID" value="NZ_AP024814.1"/>
</dbReference>
<organism evidence="1 2">
    <name type="scientific">Helicobacter gastrocanis</name>
    <dbReference type="NCBI Taxonomy" id="2849641"/>
    <lineage>
        <taxon>Bacteria</taxon>
        <taxon>Pseudomonadati</taxon>
        <taxon>Campylobacterota</taxon>
        <taxon>Epsilonproteobacteria</taxon>
        <taxon>Campylobacterales</taxon>
        <taxon>Helicobacteraceae</taxon>
        <taxon>Helicobacter</taxon>
    </lineage>
</organism>
<dbReference type="EMBL" id="AP024814">
    <property type="protein sequence ID" value="BCZ17889.1"/>
    <property type="molecule type" value="Genomic_DNA"/>
</dbReference>
<proteinExistence type="predicted"/>
<keyword evidence="2" id="KW-1185">Reference proteome</keyword>
<name>A0ABM7SD08_9HELI</name>
<gene>
    <name evidence="1" type="ORF">NHP190003_11710</name>
</gene>
<accession>A0ABM7SD08</accession>
<dbReference type="Proteomes" id="UP000826775">
    <property type="component" value="Chromosome"/>
</dbReference>
<reference evidence="1 2" key="1">
    <citation type="submission" date="2021-07" db="EMBL/GenBank/DDBJ databases">
        <title>Novel Helicobacter sp. Isolated from a dog.</title>
        <authorList>
            <person name="Rimbara E."/>
            <person name="Suzuki M."/>
        </authorList>
    </citation>
    <scope>NUCLEOTIDE SEQUENCE [LARGE SCALE GENOMIC DNA]</scope>
    <source>
        <strain evidence="2">NHP19-003</strain>
    </source>
</reference>
<protein>
    <submittedName>
        <fullName evidence="1">Uncharacterized protein</fullName>
    </submittedName>
</protein>